<protein>
    <recommendedName>
        <fullName evidence="5">Di-haem cytochrome c peroxidase domain-containing protein</fullName>
    </recommendedName>
</protein>
<dbReference type="Gene3D" id="1.10.760.10">
    <property type="entry name" value="Cytochrome c-like domain"/>
    <property type="match status" value="2"/>
</dbReference>
<sequence length="667" mass="73488">MKHRLFLNFILPALVLTGLLLALPALAQQTAFAPFNVPVPEPPNLDMYVADRATAIQLGKALFWDMQVGSDGMTACATCHHHAGTDSRVRNTLHPGVDDRFQDGRANTDLRIEDFPFVQFAEHPDLETSARTVRRDDRVGTQGVNRTRLLGIVEGQAEEPGVHVRDDTFVHNARNVRQNTPRTAPTVINAVFNFANFWDGRAHPFFNGVDPFGPLNQSPDAVVYINEGGSLRAQSLVDDLTSDYVLENASLASQAVGPPLDTGEMSWIGRRWPDVGKKMLSLRPLAKQQVHPQDSALGALRHSSGQGLATTYGDLIRATFHPEFWNGPDHESGYSHMEQNFSLFFGLAVQLYQATLIADRTPFDLWNLDPDNNPLSPSAEAGRILFFETLGCTACHIGPEMTGASVSFAREEGIIETMRMGNNEFANYDIGFYNIGVTPTNDDLGRGRNAPPHITLTNGERMPLAFSYHYFIGEALLGFPPLGQPGCINDFQDEPPTICDEISVATTRVAVNGAFKTPGLRNVELTGPYMHDGGMLTLMQIVDFYARGGNFHQENLADLDPEMNPLGALQGPPGSPGAANRQALVDFMLALTDERVRFARAPFDHPELRIPDGHTDLVPGNPKRTRVLADNMVTLPAVGAAGRTEPLRPFLAPDDYYQQNRTFHYRR</sequence>
<accession>A0ABY5ZMD5</accession>
<organism evidence="6 7">
    <name type="scientific">Geoalkalibacter halelectricus</name>
    <dbReference type="NCBI Taxonomy" id="2847045"/>
    <lineage>
        <taxon>Bacteria</taxon>
        <taxon>Pseudomonadati</taxon>
        <taxon>Thermodesulfobacteriota</taxon>
        <taxon>Desulfuromonadia</taxon>
        <taxon>Desulfuromonadales</taxon>
        <taxon>Geoalkalibacteraceae</taxon>
        <taxon>Geoalkalibacter</taxon>
    </lineage>
</organism>
<keyword evidence="7" id="KW-1185">Reference proteome</keyword>
<proteinExistence type="predicted"/>
<keyword evidence="2 4" id="KW-0732">Signal</keyword>
<evidence type="ECO:0000256" key="2">
    <source>
        <dbReference type="ARBA" id="ARBA00022729"/>
    </source>
</evidence>
<name>A0ABY5ZMD5_9BACT</name>
<dbReference type="InterPro" id="IPR036909">
    <property type="entry name" value="Cyt_c-like_dom_sf"/>
</dbReference>
<evidence type="ECO:0000256" key="3">
    <source>
        <dbReference type="ARBA" id="ARBA00023002"/>
    </source>
</evidence>
<feature type="domain" description="Di-haem cytochrome c peroxidase" evidence="5">
    <location>
        <begin position="55"/>
        <end position="101"/>
    </location>
</feature>
<dbReference type="SUPFAM" id="SSF46626">
    <property type="entry name" value="Cytochrome c"/>
    <property type="match status" value="2"/>
</dbReference>
<evidence type="ECO:0000256" key="4">
    <source>
        <dbReference type="SAM" id="SignalP"/>
    </source>
</evidence>
<evidence type="ECO:0000256" key="1">
    <source>
        <dbReference type="ARBA" id="ARBA00004196"/>
    </source>
</evidence>
<comment type="subcellular location">
    <subcellularLocation>
        <location evidence="1">Cell envelope</location>
    </subcellularLocation>
</comment>
<gene>
    <name evidence="6" type="ORF">L9S41_02705</name>
</gene>
<feature type="signal peptide" evidence="4">
    <location>
        <begin position="1"/>
        <end position="27"/>
    </location>
</feature>
<feature type="domain" description="Di-haem cytochrome c peroxidase" evidence="5">
    <location>
        <begin position="176"/>
        <end position="366"/>
    </location>
</feature>
<dbReference type="InterPro" id="IPR051395">
    <property type="entry name" value="Cytochrome_c_Peroxidase/MauG"/>
</dbReference>
<dbReference type="RefSeq" id="WP_260748679.1">
    <property type="nucleotide sequence ID" value="NZ_CP092109.1"/>
</dbReference>
<evidence type="ECO:0000313" key="6">
    <source>
        <dbReference type="EMBL" id="UWZ80322.1"/>
    </source>
</evidence>
<dbReference type="InterPro" id="IPR004852">
    <property type="entry name" value="Di-haem_cyt_c_peroxidsae"/>
</dbReference>
<dbReference type="PANTHER" id="PTHR30600:SF10">
    <property type="entry name" value="BLL6722 PROTEIN"/>
    <property type="match status" value="1"/>
</dbReference>
<dbReference type="Pfam" id="PF03150">
    <property type="entry name" value="CCP_MauG"/>
    <property type="match status" value="2"/>
</dbReference>
<keyword evidence="3" id="KW-0560">Oxidoreductase</keyword>
<evidence type="ECO:0000313" key="7">
    <source>
        <dbReference type="Proteomes" id="UP001060414"/>
    </source>
</evidence>
<dbReference type="Proteomes" id="UP001060414">
    <property type="component" value="Chromosome"/>
</dbReference>
<reference evidence="6" key="1">
    <citation type="journal article" date="2022" name="Environ. Microbiol.">
        <title>Geoalkalibacter halelectricus SAP #1 sp. nov. possessing extracellular electron transfer and mineral#reducing capabilities from a haloalkaline environment.</title>
        <authorList>
            <person name="Yadav S."/>
            <person name="Singh R."/>
            <person name="Sundharam S.S."/>
            <person name="Chaudhary S."/>
            <person name="Krishnamurthi S."/>
            <person name="Patil S.A."/>
        </authorList>
    </citation>
    <scope>NUCLEOTIDE SEQUENCE</scope>
    <source>
        <strain evidence="6">SAP-1</strain>
    </source>
</reference>
<evidence type="ECO:0000259" key="5">
    <source>
        <dbReference type="Pfam" id="PF03150"/>
    </source>
</evidence>
<dbReference type="EMBL" id="CP092109">
    <property type="protein sequence ID" value="UWZ80322.1"/>
    <property type="molecule type" value="Genomic_DNA"/>
</dbReference>
<dbReference type="PANTHER" id="PTHR30600">
    <property type="entry name" value="CYTOCHROME C PEROXIDASE-RELATED"/>
    <property type="match status" value="1"/>
</dbReference>
<feature type="chain" id="PRO_5047351354" description="Di-haem cytochrome c peroxidase domain-containing protein" evidence="4">
    <location>
        <begin position="28"/>
        <end position="667"/>
    </location>
</feature>